<protein>
    <submittedName>
        <fullName evidence="2">Polysaccharide deacetylase family protein</fullName>
    </submittedName>
</protein>
<dbReference type="InterPro" id="IPR050248">
    <property type="entry name" value="Polysacc_deacetylase_ArnD"/>
</dbReference>
<reference evidence="2 3" key="1">
    <citation type="submission" date="2019-07" db="EMBL/GenBank/DDBJ databases">
        <title>Lysobacter weifangensis sp. nov., isolated from bensulfuron-methyl contaminated farmland soil.</title>
        <authorList>
            <person name="Zhao H."/>
        </authorList>
    </citation>
    <scope>NUCLEOTIDE SEQUENCE [LARGE SCALE GENOMIC DNA]</scope>
    <source>
        <strain evidence="2 3">CC-Bw-6</strain>
    </source>
</reference>
<dbReference type="RefSeq" id="WP_143879364.1">
    <property type="nucleotide sequence ID" value="NZ_BAABLZ010000001.1"/>
</dbReference>
<dbReference type="Gene3D" id="3.20.20.370">
    <property type="entry name" value="Glycoside hydrolase/deacetylase"/>
    <property type="match status" value="1"/>
</dbReference>
<dbReference type="Pfam" id="PF01522">
    <property type="entry name" value="Polysacc_deac_1"/>
    <property type="match status" value="1"/>
</dbReference>
<proteinExistence type="predicted"/>
<evidence type="ECO:0000313" key="3">
    <source>
        <dbReference type="Proteomes" id="UP000315891"/>
    </source>
</evidence>
<dbReference type="InterPro" id="IPR002509">
    <property type="entry name" value="NODB_dom"/>
</dbReference>
<evidence type="ECO:0000313" key="2">
    <source>
        <dbReference type="EMBL" id="QDQ73852.1"/>
    </source>
</evidence>
<keyword evidence="3" id="KW-1185">Reference proteome</keyword>
<feature type="domain" description="NodB homology" evidence="1">
    <location>
        <begin position="78"/>
        <end position="258"/>
    </location>
</feature>
<name>A0A516V5Q3_9GAMM</name>
<sequence>MSMAPNPQGLHRIPRHPQAWWPCLLASQLLVAWAWWRFGTRVGLPLMLASHALSWWGVFRPQSRLYSPVLSRLPTNENVAWLTIDDGPSAETRAVLDLLDARGAKATFFLVGERAAQRPDDVREIARRGHGIGNHSASHPSAMFWALGPKRMRSEIERTQQILCDTAGSAPRWFRAVVGMANPFVSAPLRDLGLARVAWCARGFDAVAADPASVVARIERGLRPGAIVLLHEGAAHGRNIETIGLLLDRLDALGYRSVLPETLEAGETEAINASPRSASC</sequence>
<evidence type="ECO:0000259" key="1">
    <source>
        <dbReference type="PROSITE" id="PS51677"/>
    </source>
</evidence>
<dbReference type="GO" id="GO:0005975">
    <property type="term" value="P:carbohydrate metabolic process"/>
    <property type="evidence" value="ECO:0007669"/>
    <property type="project" value="InterPro"/>
</dbReference>
<organism evidence="2 3">
    <name type="scientific">Pseudoluteimonas lycopersici</name>
    <dbReference type="NCBI Taxonomy" id="1324796"/>
    <lineage>
        <taxon>Bacteria</taxon>
        <taxon>Pseudomonadati</taxon>
        <taxon>Pseudomonadota</taxon>
        <taxon>Gammaproteobacteria</taxon>
        <taxon>Lysobacterales</taxon>
        <taxon>Lysobacteraceae</taxon>
        <taxon>Pseudoluteimonas</taxon>
    </lineage>
</organism>
<dbReference type="InterPro" id="IPR011330">
    <property type="entry name" value="Glyco_hydro/deAcase_b/a-brl"/>
</dbReference>
<dbReference type="Proteomes" id="UP000315891">
    <property type="component" value="Chromosome"/>
</dbReference>
<dbReference type="AlphaFoldDB" id="A0A516V5Q3"/>
<dbReference type="GO" id="GO:0016810">
    <property type="term" value="F:hydrolase activity, acting on carbon-nitrogen (but not peptide) bonds"/>
    <property type="evidence" value="ECO:0007669"/>
    <property type="project" value="InterPro"/>
</dbReference>
<dbReference type="CDD" id="cd10917">
    <property type="entry name" value="CE4_NodB_like_6s_7s"/>
    <property type="match status" value="1"/>
</dbReference>
<gene>
    <name evidence="2" type="ORF">FNZ56_08160</name>
</gene>
<dbReference type="PROSITE" id="PS51677">
    <property type="entry name" value="NODB"/>
    <property type="match status" value="1"/>
</dbReference>
<dbReference type="SUPFAM" id="SSF88713">
    <property type="entry name" value="Glycoside hydrolase/deacetylase"/>
    <property type="match status" value="1"/>
</dbReference>
<accession>A0A516V5Q3</accession>
<dbReference type="EMBL" id="CP041742">
    <property type="protein sequence ID" value="QDQ73852.1"/>
    <property type="molecule type" value="Genomic_DNA"/>
</dbReference>
<dbReference type="OrthoDB" id="276604at2"/>
<dbReference type="PANTHER" id="PTHR10587:SF137">
    <property type="entry name" value="4-DEOXY-4-FORMAMIDO-L-ARABINOSE-PHOSPHOUNDECAPRENOL DEFORMYLASE ARND-RELATED"/>
    <property type="match status" value="1"/>
</dbReference>
<dbReference type="PANTHER" id="PTHR10587">
    <property type="entry name" value="GLYCOSYL TRANSFERASE-RELATED"/>
    <property type="match status" value="1"/>
</dbReference>